<dbReference type="Proteomes" id="UP001583280">
    <property type="component" value="Unassembled WGS sequence"/>
</dbReference>
<reference evidence="2 3" key="1">
    <citation type="journal article" date="2024" name="IMA Fungus">
        <title>IMA Genome - F19 : A genome assembly and annotation guide to empower mycologists, including annotated draft genome sequences of Ceratocystis pirilliformis, Diaporthe australafricana, Fusarium ophioides, Paecilomyces lecythidis, and Sporothrix stenoceras.</title>
        <authorList>
            <person name="Aylward J."/>
            <person name="Wilson A.M."/>
            <person name="Visagie C.M."/>
            <person name="Spraker J."/>
            <person name="Barnes I."/>
            <person name="Buitendag C."/>
            <person name="Ceriani C."/>
            <person name="Del Mar Angel L."/>
            <person name="du Plessis D."/>
            <person name="Fuchs T."/>
            <person name="Gasser K."/>
            <person name="Kramer D."/>
            <person name="Li W."/>
            <person name="Munsamy K."/>
            <person name="Piso A."/>
            <person name="Price J.L."/>
            <person name="Sonnekus B."/>
            <person name="Thomas C."/>
            <person name="van der Nest A."/>
            <person name="van Dijk A."/>
            <person name="van Heerden A."/>
            <person name="van Vuuren N."/>
            <person name="Yilmaz N."/>
            <person name="Duong T.A."/>
            <person name="van der Merwe N.A."/>
            <person name="Wingfield M.J."/>
            <person name="Wingfield B.D."/>
        </authorList>
    </citation>
    <scope>NUCLEOTIDE SEQUENCE [LARGE SCALE GENOMIC DNA]</scope>
    <source>
        <strain evidence="2 3">CMW 12675</strain>
    </source>
</reference>
<comment type="caution">
    <text evidence="2">The sequence shown here is derived from an EMBL/GenBank/DDBJ whole genome shotgun (WGS) entry which is preliminary data.</text>
</comment>
<feature type="region of interest" description="Disordered" evidence="1">
    <location>
        <begin position="159"/>
        <end position="220"/>
    </location>
</feature>
<evidence type="ECO:0000313" key="3">
    <source>
        <dbReference type="Proteomes" id="UP001583280"/>
    </source>
</evidence>
<gene>
    <name evidence="2" type="ORF">Cpir12675_001715</name>
</gene>
<protein>
    <submittedName>
        <fullName evidence="2">Uncharacterized protein</fullName>
    </submittedName>
</protein>
<keyword evidence="3" id="KW-1185">Reference proteome</keyword>
<accession>A0ABR3ZFJ0</accession>
<evidence type="ECO:0000256" key="1">
    <source>
        <dbReference type="SAM" id="MobiDB-lite"/>
    </source>
</evidence>
<dbReference type="EMBL" id="JAWDJO010000028">
    <property type="protein sequence ID" value="KAL1898962.1"/>
    <property type="molecule type" value="Genomic_DNA"/>
</dbReference>
<name>A0ABR3ZFJ0_9PEZI</name>
<organism evidence="2 3">
    <name type="scientific">Ceratocystis pirilliformis</name>
    <dbReference type="NCBI Taxonomy" id="259994"/>
    <lineage>
        <taxon>Eukaryota</taxon>
        <taxon>Fungi</taxon>
        <taxon>Dikarya</taxon>
        <taxon>Ascomycota</taxon>
        <taxon>Pezizomycotina</taxon>
        <taxon>Sordariomycetes</taxon>
        <taxon>Hypocreomycetidae</taxon>
        <taxon>Microascales</taxon>
        <taxon>Ceratocystidaceae</taxon>
        <taxon>Ceratocystis</taxon>
    </lineage>
</organism>
<sequence length="298" mass="33855">MVSEPRQVLGTLQPFSGNYEEYEDWRLDAENKLRTEVVRRLMDSENCKPSDVLNHFDHLYIPANTSVWAHQKLHLPQGKVPIRRFLPKFEARLTDARGHDWPDESKILTLTGVLDKRLFALMSLRCNGKETFAEFCQLDLSCEGNDGASRYISGLLNDPVASGPSTRAGDPMDLSHTYESQQGDEIDRRRRRQANQSASGIPTHDAQGRPYPTDSELRGRRAKWVTREELSRRKALQACLRCARPRCRTSRCPLSPPVNPAKQPARSNAAQQEKLIPALAMDDIVDDWLDFPDQCSSK</sequence>
<evidence type="ECO:0000313" key="2">
    <source>
        <dbReference type="EMBL" id="KAL1898962.1"/>
    </source>
</evidence>
<proteinExistence type="predicted"/>